<dbReference type="Gene3D" id="1.25.10.10">
    <property type="entry name" value="Leucine-rich Repeat Variant"/>
    <property type="match status" value="1"/>
</dbReference>
<name>A0A444UWZ1_ACIRT</name>
<evidence type="ECO:0000256" key="1">
    <source>
        <dbReference type="SAM" id="MobiDB-lite"/>
    </source>
</evidence>
<feature type="domain" description="Formin GTPase-binding" evidence="2">
    <location>
        <begin position="2"/>
        <end position="139"/>
    </location>
</feature>
<dbReference type="GO" id="GO:0031267">
    <property type="term" value="F:small GTPase binding"/>
    <property type="evidence" value="ECO:0007669"/>
    <property type="project" value="InterPro"/>
</dbReference>
<reference evidence="3 4" key="1">
    <citation type="submission" date="2019-01" db="EMBL/GenBank/DDBJ databases">
        <title>Draft Genome and Complete Hox-Cluster Characterization of the Sterlet Sturgeon (Acipenser ruthenus).</title>
        <authorList>
            <person name="Wei Q."/>
        </authorList>
    </citation>
    <scope>NUCLEOTIDE SEQUENCE [LARGE SCALE GENOMIC DNA]</scope>
    <source>
        <strain evidence="3">WHYD16114868_AA</strain>
        <tissue evidence="3">Blood</tissue>
    </source>
</reference>
<dbReference type="Pfam" id="PF06371">
    <property type="entry name" value="Drf_GBD"/>
    <property type="match status" value="1"/>
</dbReference>
<dbReference type="PANTHER" id="PTHR46345">
    <property type="entry name" value="INVERTED FORMIN-2"/>
    <property type="match status" value="1"/>
</dbReference>
<feature type="non-terminal residue" evidence="3">
    <location>
        <position position="1"/>
    </location>
</feature>
<protein>
    <submittedName>
        <fullName evidence="3">Inverted formin-2</fullName>
    </submittedName>
</protein>
<evidence type="ECO:0000313" key="3">
    <source>
        <dbReference type="EMBL" id="RXM92662.1"/>
    </source>
</evidence>
<dbReference type="Proteomes" id="UP000289886">
    <property type="component" value="Unassembled WGS sequence"/>
</dbReference>
<comment type="caution">
    <text evidence="3">The sequence shown here is derived from an EMBL/GenBank/DDBJ whole genome shotgun (WGS) entry which is preliminary data.</text>
</comment>
<dbReference type="AlphaFoldDB" id="A0A444UWZ1"/>
<evidence type="ECO:0000259" key="2">
    <source>
        <dbReference type="SMART" id="SM01140"/>
    </source>
</evidence>
<proteinExistence type="predicted"/>
<dbReference type="EMBL" id="SCEB01005888">
    <property type="protein sequence ID" value="RXM92662.1"/>
    <property type="molecule type" value="Genomic_DNA"/>
</dbReference>
<accession>A0A444UWZ1</accession>
<feature type="compositionally biased region" description="Basic and acidic residues" evidence="1">
    <location>
        <begin position="1"/>
        <end position="10"/>
    </location>
</feature>
<dbReference type="SUPFAM" id="SSF48371">
    <property type="entry name" value="ARM repeat"/>
    <property type="match status" value="1"/>
</dbReference>
<dbReference type="SMART" id="SM01140">
    <property type="entry name" value="Drf_GBD"/>
    <property type="match status" value="1"/>
</dbReference>
<organism evidence="3 4">
    <name type="scientific">Acipenser ruthenus</name>
    <name type="common">Sterlet sturgeon</name>
    <dbReference type="NCBI Taxonomy" id="7906"/>
    <lineage>
        <taxon>Eukaryota</taxon>
        <taxon>Metazoa</taxon>
        <taxon>Chordata</taxon>
        <taxon>Craniata</taxon>
        <taxon>Vertebrata</taxon>
        <taxon>Euteleostomi</taxon>
        <taxon>Actinopterygii</taxon>
        <taxon>Chondrostei</taxon>
        <taxon>Acipenseriformes</taxon>
        <taxon>Acipenseridae</taxon>
        <taxon>Acipenser</taxon>
    </lineage>
</organism>
<gene>
    <name evidence="3" type="ORF">EOD39_19896</name>
</gene>
<dbReference type="InterPro" id="IPR011989">
    <property type="entry name" value="ARM-like"/>
</dbReference>
<dbReference type="GO" id="GO:0030036">
    <property type="term" value="P:actin cytoskeleton organization"/>
    <property type="evidence" value="ECO:0007669"/>
    <property type="project" value="InterPro"/>
</dbReference>
<dbReference type="InterPro" id="IPR010473">
    <property type="entry name" value="GTPase-bd"/>
</dbReference>
<dbReference type="GO" id="GO:0003779">
    <property type="term" value="F:actin binding"/>
    <property type="evidence" value="ECO:0007669"/>
    <property type="project" value="InterPro"/>
</dbReference>
<sequence>TMSVKQDRAQKKWASLKKKLSRPDMEDQAEANLENSNPELCIRLLQVPSVVNYSGLKKRLEGSDHSWMVQFLELSGLDLLLEALDRLSGRGCSRISDALLQLTCVSCVRAVMNSPRGIEFIVENEGYVRKLSKGEHCGDPL</sequence>
<evidence type="ECO:0000313" key="4">
    <source>
        <dbReference type="Proteomes" id="UP000289886"/>
    </source>
</evidence>
<dbReference type="PANTHER" id="PTHR46345:SF5">
    <property type="entry name" value="INVERTED FORMIN-2"/>
    <property type="match status" value="1"/>
</dbReference>
<dbReference type="InterPro" id="IPR016024">
    <property type="entry name" value="ARM-type_fold"/>
</dbReference>
<feature type="region of interest" description="Disordered" evidence="1">
    <location>
        <begin position="1"/>
        <end position="30"/>
    </location>
</feature>
<keyword evidence="4" id="KW-1185">Reference proteome</keyword>